<reference evidence="4" key="3">
    <citation type="submission" date="2016-03" db="UniProtKB">
        <authorList>
            <consortium name="EnsemblProtists"/>
        </authorList>
    </citation>
    <scope>IDENTIFICATION</scope>
</reference>
<sequence>VASYIALFHQHDSDHDGFISGQQARPILAESGLPVQELRRIWDLSDLTKDGMLDAREFAVAMHLIEIRKKDGVLPTSLPQQLL</sequence>
<dbReference type="EMBL" id="JH993219">
    <property type="protein sequence ID" value="EKX32010.1"/>
    <property type="molecule type" value="Genomic_DNA"/>
</dbReference>
<organism evidence="3">
    <name type="scientific">Guillardia theta (strain CCMP2712)</name>
    <name type="common">Cryptophyte</name>
    <dbReference type="NCBI Taxonomy" id="905079"/>
    <lineage>
        <taxon>Eukaryota</taxon>
        <taxon>Cryptophyceae</taxon>
        <taxon>Pyrenomonadales</taxon>
        <taxon>Geminigeraceae</taxon>
        <taxon>Guillardia</taxon>
    </lineage>
</organism>
<dbReference type="HOGENOM" id="CLU_196448_0_0_1"/>
<dbReference type="GO" id="GO:0005509">
    <property type="term" value="F:calcium ion binding"/>
    <property type="evidence" value="ECO:0007669"/>
    <property type="project" value="InterPro"/>
</dbReference>
<evidence type="ECO:0000259" key="2">
    <source>
        <dbReference type="PROSITE" id="PS50222"/>
    </source>
</evidence>
<dbReference type="GO" id="GO:0005737">
    <property type="term" value="C:cytoplasm"/>
    <property type="evidence" value="ECO:0007669"/>
    <property type="project" value="TreeGrafter"/>
</dbReference>
<dbReference type="GO" id="GO:0006897">
    <property type="term" value="P:endocytosis"/>
    <property type="evidence" value="ECO:0007669"/>
    <property type="project" value="TreeGrafter"/>
</dbReference>
<protein>
    <recommendedName>
        <fullName evidence="6">EF-hand domain-containing protein</fullName>
    </recommendedName>
</protein>
<dbReference type="SUPFAM" id="SSF47473">
    <property type="entry name" value="EF-hand"/>
    <property type="match status" value="1"/>
</dbReference>
<dbReference type="eggNOG" id="KOG1955">
    <property type="taxonomic scope" value="Eukaryota"/>
</dbReference>
<dbReference type="GeneID" id="17288733"/>
<dbReference type="SMART" id="SM00027">
    <property type="entry name" value="EH"/>
    <property type="match status" value="1"/>
</dbReference>
<dbReference type="PANTHER" id="PTHR11216">
    <property type="entry name" value="EH DOMAIN"/>
    <property type="match status" value="1"/>
</dbReference>
<dbReference type="PROSITE" id="PS50031">
    <property type="entry name" value="EH"/>
    <property type="match status" value="1"/>
</dbReference>
<dbReference type="EnsemblProtists" id="EKX32010">
    <property type="protein sequence ID" value="EKX32010"/>
    <property type="gene ID" value="GUITHDRAFT_58399"/>
</dbReference>
<proteinExistence type="predicted"/>
<dbReference type="STRING" id="905079.L1I822"/>
<name>L1I822_GUITC</name>
<dbReference type="OrthoDB" id="1716625at2759"/>
<dbReference type="PANTHER" id="PTHR11216:SF174">
    <property type="entry name" value="GH06923P"/>
    <property type="match status" value="1"/>
</dbReference>
<dbReference type="PROSITE" id="PS50222">
    <property type="entry name" value="EF_HAND_2"/>
    <property type="match status" value="1"/>
</dbReference>
<evidence type="ECO:0000313" key="4">
    <source>
        <dbReference type="EnsemblProtists" id="EKX32010"/>
    </source>
</evidence>
<dbReference type="RefSeq" id="XP_005818990.1">
    <property type="nucleotide sequence ID" value="XM_005818933.1"/>
</dbReference>
<dbReference type="InterPro" id="IPR011992">
    <property type="entry name" value="EF-hand-dom_pair"/>
</dbReference>
<evidence type="ECO:0000259" key="1">
    <source>
        <dbReference type="PROSITE" id="PS50031"/>
    </source>
</evidence>
<dbReference type="InterPro" id="IPR002048">
    <property type="entry name" value="EF_hand_dom"/>
</dbReference>
<dbReference type="KEGG" id="gtt:GUITHDRAFT_58399"/>
<dbReference type="GO" id="GO:0016197">
    <property type="term" value="P:endosomal transport"/>
    <property type="evidence" value="ECO:0007669"/>
    <property type="project" value="TreeGrafter"/>
</dbReference>
<dbReference type="GO" id="GO:0005886">
    <property type="term" value="C:plasma membrane"/>
    <property type="evidence" value="ECO:0007669"/>
    <property type="project" value="TreeGrafter"/>
</dbReference>
<keyword evidence="5" id="KW-1185">Reference proteome</keyword>
<dbReference type="Proteomes" id="UP000011087">
    <property type="component" value="Unassembled WGS sequence"/>
</dbReference>
<dbReference type="Pfam" id="PF12763">
    <property type="entry name" value="EH"/>
    <property type="match status" value="1"/>
</dbReference>
<accession>L1I822</accession>
<dbReference type="AlphaFoldDB" id="L1I822"/>
<evidence type="ECO:0000313" key="3">
    <source>
        <dbReference type="EMBL" id="EKX32010.1"/>
    </source>
</evidence>
<evidence type="ECO:0000313" key="5">
    <source>
        <dbReference type="Proteomes" id="UP000011087"/>
    </source>
</evidence>
<gene>
    <name evidence="3" type="ORF">GUITHDRAFT_58399</name>
</gene>
<feature type="non-terminal residue" evidence="3">
    <location>
        <position position="1"/>
    </location>
</feature>
<dbReference type="CDD" id="cd00052">
    <property type="entry name" value="EH"/>
    <property type="match status" value="1"/>
</dbReference>
<dbReference type="PaxDb" id="55529-EKX32010"/>
<feature type="domain" description="EH" evidence="1">
    <location>
        <begin position="1"/>
        <end position="83"/>
    </location>
</feature>
<reference evidence="3 5" key="1">
    <citation type="journal article" date="2012" name="Nature">
        <title>Algal genomes reveal evolutionary mosaicism and the fate of nucleomorphs.</title>
        <authorList>
            <consortium name="DOE Joint Genome Institute"/>
            <person name="Curtis B.A."/>
            <person name="Tanifuji G."/>
            <person name="Burki F."/>
            <person name="Gruber A."/>
            <person name="Irimia M."/>
            <person name="Maruyama S."/>
            <person name="Arias M.C."/>
            <person name="Ball S.G."/>
            <person name="Gile G.H."/>
            <person name="Hirakawa Y."/>
            <person name="Hopkins J.F."/>
            <person name="Kuo A."/>
            <person name="Rensing S.A."/>
            <person name="Schmutz J."/>
            <person name="Symeonidi A."/>
            <person name="Elias M."/>
            <person name="Eveleigh R.J."/>
            <person name="Herman E.K."/>
            <person name="Klute M.J."/>
            <person name="Nakayama T."/>
            <person name="Obornik M."/>
            <person name="Reyes-Prieto A."/>
            <person name="Armbrust E.V."/>
            <person name="Aves S.J."/>
            <person name="Beiko R.G."/>
            <person name="Coutinho P."/>
            <person name="Dacks J.B."/>
            <person name="Durnford D.G."/>
            <person name="Fast N.M."/>
            <person name="Green B.R."/>
            <person name="Grisdale C.J."/>
            <person name="Hempel F."/>
            <person name="Henrissat B."/>
            <person name="Hoppner M.P."/>
            <person name="Ishida K."/>
            <person name="Kim E."/>
            <person name="Koreny L."/>
            <person name="Kroth P.G."/>
            <person name="Liu Y."/>
            <person name="Malik S.B."/>
            <person name="Maier U.G."/>
            <person name="McRose D."/>
            <person name="Mock T."/>
            <person name="Neilson J.A."/>
            <person name="Onodera N.T."/>
            <person name="Poole A.M."/>
            <person name="Pritham E.J."/>
            <person name="Richards T.A."/>
            <person name="Rocap G."/>
            <person name="Roy S.W."/>
            <person name="Sarai C."/>
            <person name="Schaack S."/>
            <person name="Shirato S."/>
            <person name="Slamovits C.H."/>
            <person name="Spencer D.F."/>
            <person name="Suzuki S."/>
            <person name="Worden A.Z."/>
            <person name="Zauner S."/>
            <person name="Barry K."/>
            <person name="Bell C."/>
            <person name="Bharti A.K."/>
            <person name="Crow J.A."/>
            <person name="Grimwood J."/>
            <person name="Kramer R."/>
            <person name="Lindquist E."/>
            <person name="Lucas S."/>
            <person name="Salamov A."/>
            <person name="McFadden G.I."/>
            <person name="Lane C.E."/>
            <person name="Keeling P.J."/>
            <person name="Gray M.W."/>
            <person name="Grigoriev I.V."/>
            <person name="Archibald J.M."/>
        </authorList>
    </citation>
    <scope>NUCLEOTIDE SEQUENCE</scope>
    <source>
        <strain evidence="3 5">CCMP2712</strain>
    </source>
</reference>
<feature type="domain" description="EF-hand" evidence="2">
    <location>
        <begin position="33"/>
        <end position="68"/>
    </location>
</feature>
<dbReference type="Gene3D" id="1.10.238.10">
    <property type="entry name" value="EF-hand"/>
    <property type="match status" value="1"/>
</dbReference>
<dbReference type="InterPro" id="IPR000261">
    <property type="entry name" value="EH_dom"/>
</dbReference>
<feature type="non-terminal residue" evidence="3">
    <location>
        <position position="83"/>
    </location>
</feature>
<reference evidence="5" key="2">
    <citation type="submission" date="2012-11" db="EMBL/GenBank/DDBJ databases">
        <authorList>
            <person name="Kuo A."/>
            <person name="Curtis B.A."/>
            <person name="Tanifuji G."/>
            <person name="Burki F."/>
            <person name="Gruber A."/>
            <person name="Irimia M."/>
            <person name="Maruyama S."/>
            <person name="Arias M.C."/>
            <person name="Ball S.G."/>
            <person name="Gile G.H."/>
            <person name="Hirakawa Y."/>
            <person name="Hopkins J.F."/>
            <person name="Rensing S.A."/>
            <person name="Schmutz J."/>
            <person name="Symeonidi A."/>
            <person name="Elias M."/>
            <person name="Eveleigh R.J."/>
            <person name="Herman E.K."/>
            <person name="Klute M.J."/>
            <person name="Nakayama T."/>
            <person name="Obornik M."/>
            <person name="Reyes-Prieto A."/>
            <person name="Armbrust E.V."/>
            <person name="Aves S.J."/>
            <person name="Beiko R.G."/>
            <person name="Coutinho P."/>
            <person name="Dacks J.B."/>
            <person name="Durnford D.G."/>
            <person name="Fast N.M."/>
            <person name="Green B.R."/>
            <person name="Grisdale C."/>
            <person name="Hempe F."/>
            <person name="Henrissat B."/>
            <person name="Hoppner M.P."/>
            <person name="Ishida K.-I."/>
            <person name="Kim E."/>
            <person name="Koreny L."/>
            <person name="Kroth P.G."/>
            <person name="Liu Y."/>
            <person name="Malik S.-B."/>
            <person name="Maier U.G."/>
            <person name="McRose D."/>
            <person name="Mock T."/>
            <person name="Neilson J.A."/>
            <person name="Onodera N.T."/>
            <person name="Poole A.M."/>
            <person name="Pritham E.J."/>
            <person name="Richards T.A."/>
            <person name="Rocap G."/>
            <person name="Roy S.W."/>
            <person name="Sarai C."/>
            <person name="Schaack S."/>
            <person name="Shirato S."/>
            <person name="Slamovits C.H."/>
            <person name="Spencer D.F."/>
            <person name="Suzuki S."/>
            <person name="Worden A.Z."/>
            <person name="Zauner S."/>
            <person name="Barry K."/>
            <person name="Bell C."/>
            <person name="Bharti A.K."/>
            <person name="Crow J.A."/>
            <person name="Grimwood J."/>
            <person name="Kramer R."/>
            <person name="Lindquist E."/>
            <person name="Lucas S."/>
            <person name="Salamov A."/>
            <person name="McFadden G.I."/>
            <person name="Lane C.E."/>
            <person name="Keeling P.J."/>
            <person name="Gray M.W."/>
            <person name="Grigoriev I.V."/>
            <person name="Archibald J.M."/>
        </authorList>
    </citation>
    <scope>NUCLEOTIDE SEQUENCE</scope>
    <source>
        <strain evidence="5">CCMP2712</strain>
    </source>
</reference>
<evidence type="ECO:0008006" key="6">
    <source>
        <dbReference type="Google" id="ProtNLM"/>
    </source>
</evidence>